<evidence type="ECO:0000313" key="12">
    <source>
        <dbReference type="Proteomes" id="UP000516957"/>
    </source>
</evidence>
<evidence type="ECO:0000256" key="10">
    <source>
        <dbReference type="SAM" id="Phobius"/>
    </source>
</evidence>
<evidence type="ECO:0000256" key="7">
    <source>
        <dbReference type="ARBA" id="ARBA00023136"/>
    </source>
</evidence>
<accession>A0A7Y9F1S9</accession>
<dbReference type="GO" id="GO:0022857">
    <property type="term" value="F:transmembrane transporter activity"/>
    <property type="evidence" value="ECO:0007669"/>
    <property type="project" value="InterPro"/>
</dbReference>
<dbReference type="PANTHER" id="PTHR11795:SF442">
    <property type="entry name" value="ABC TRANSPORTER ATP-BINDING PROTEIN"/>
    <property type="match status" value="1"/>
</dbReference>
<feature type="transmembrane region" description="Helical" evidence="10">
    <location>
        <begin position="142"/>
        <end position="162"/>
    </location>
</feature>
<dbReference type="RefSeq" id="WP_179614985.1">
    <property type="nucleotide sequence ID" value="NZ_CP059163.1"/>
</dbReference>
<sequence>MDLLFTLIKTGLVMGLLYGLFAYGLSLILSVNKVFHVAQGATFGLSAYIFYTLGTTYELPVAVAFLGAVAFAVLIAVAMQYMIYNPLARRDADPMVVLVASLLLVAFAAYLIEFIWGGAVVSTLVPEWFHWQTNIGYVRVDVYDVSVLTMSVLLFALMHVFLTKTHAGLEFRAVGDNPERAQALAINLDRVYLRSMILGSVLVVPAAVLLALKAPIHPSMGFDLLLKAVIALTIGGMGRMSGALLGGILVGLTETVPLYWLPTEWGEFILFIVAFAFVLLRPTGIVGTRRKPRKSTSSPVPASVDESAEPADPTKPTSVH</sequence>
<evidence type="ECO:0000256" key="6">
    <source>
        <dbReference type="ARBA" id="ARBA00022989"/>
    </source>
</evidence>
<comment type="subcellular location">
    <subcellularLocation>
        <location evidence="1">Cell membrane</location>
        <topology evidence="1">Multi-pass membrane protein</topology>
    </subcellularLocation>
</comment>
<organism evidence="11 12">
    <name type="scientific">Nocardioides marinisabuli</name>
    <dbReference type="NCBI Taxonomy" id="419476"/>
    <lineage>
        <taxon>Bacteria</taxon>
        <taxon>Bacillati</taxon>
        <taxon>Actinomycetota</taxon>
        <taxon>Actinomycetes</taxon>
        <taxon>Propionibacteriales</taxon>
        <taxon>Nocardioidaceae</taxon>
        <taxon>Nocardioides</taxon>
    </lineage>
</organism>
<evidence type="ECO:0000256" key="4">
    <source>
        <dbReference type="ARBA" id="ARBA00022692"/>
    </source>
</evidence>
<feature type="transmembrane region" description="Helical" evidence="10">
    <location>
        <begin position="37"/>
        <end position="54"/>
    </location>
</feature>
<dbReference type="GO" id="GO:0006865">
    <property type="term" value="P:amino acid transport"/>
    <property type="evidence" value="ECO:0007669"/>
    <property type="project" value="UniProtKB-KW"/>
</dbReference>
<keyword evidence="6 10" id="KW-1133">Transmembrane helix</keyword>
<dbReference type="PANTHER" id="PTHR11795">
    <property type="entry name" value="BRANCHED-CHAIN AMINO ACID TRANSPORT SYSTEM PERMEASE PROTEIN LIVH"/>
    <property type="match status" value="1"/>
</dbReference>
<keyword evidence="3" id="KW-1003">Cell membrane</keyword>
<dbReference type="GO" id="GO:0005886">
    <property type="term" value="C:plasma membrane"/>
    <property type="evidence" value="ECO:0007669"/>
    <property type="project" value="UniProtKB-SubCell"/>
</dbReference>
<evidence type="ECO:0000256" key="9">
    <source>
        <dbReference type="SAM" id="MobiDB-lite"/>
    </source>
</evidence>
<dbReference type="InterPro" id="IPR052157">
    <property type="entry name" value="BCAA_transport_permease"/>
</dbReference>
<feature type="transmembrane region" description="Helical" evidence="10">
    <location>
        <begin position="191"/>
        <end position="212"/>
    </location>
</feature>
<name>A0A7Y9F1S9_9ACTN</name>
<keyword evidence="5" id="KW-0029">Amino-acid transport</keyword>
<proteinExistence type="inferred from homology"/>
<comment type="similarity">
    <text evidence="8">Belongs to the binding-protein-dependent transport system permease family. LivHM subfamily.</text>
</comment>
<dbReference type="Proteomes" id="UP000516957">
    <property type="component" value="Unassembled WGS sequence"/>
</dbReference>
<feature type="transmembrane region" description="Helical" evidence="10">
    <location>
        <begin position="268"/>
        <end position="287"/>
    </location>
</feature>
<dbReference type="InterPro" id="IPR001851">
    <property type="entry name" value="ABC_transp_permease"/>
</dbReference>
<keyword evidence="4 10" id="KW-0812">Transmembrane</keyword>
<gene>
    <name evidence="11" type="ORF">BKA08_001423</name>
</gene>
<evidence type="ECO:0000313" key="11">
    <source>
        <dbReference type="EMBL" id="NYD57185.1"/>
    </source>
</evidence>
<keyword evidence="7 10" id="KW-0472">Membrane</keyword>
<feature type="transmembrane region" description="Helical" evidence="10">
    <location>
        <begin position="12"/>
        <end position="31"/>
    </location>
</feature>
<evidence type="ECO:0000256" key="3">
    <source>
        <dbReference type="ARBA" id="ARBA00022475"/>
    </source>
</evidence>
<evidence type="ECO:0000256" key="1">
    <source>
        <dbReference type="ARBA" id="ARBA00004651"/>
    </source>
</evidence>
<dbReference type="CDD" id="cd06582">
    <property type="entry name" value="TM_PBP1_LivH_like"/>
    <property type="match status" value="1"/>
</dbReference>
<comment type="caution">
    <text evidence="11">The sequence shown here is derived from an EMBL/GenBank/DDBJ whole genome shotgun (WGS) entry which is preliminary data.</text>
</comment>
<evidence type="ECO:0000256" key="8">
    <source>
        <dbReference type="ARBA" id="ARBA00037998"/>
    </source>
</evidence>
<dbReference type="AlphaFoldDB" id="A0A7Y9F1S9"/>
<dbReference type="Pfam" id="PF02653">
    <property type="entry name" value="BPD_transp_2"/>
    <property type="match status" value="1"/>
</dbReference>
<keyword evidence="12" id="KW-1185">Reference proteome</keyword>
<feature type="transmembrane region" description="Helical" evidence="10">
    <location>
        <begin position="61"/>
        <end position="83"/>
    </location>
</feature>
<evidence type="ECO:0000256" key="2">
    <source>
        <dbReference type="ARBA" id="ARBA00022448"/>
    </source>
</evidence>
<keyword evidence="2" id="KW-0813">Transport</keyword>
<evidence type="ECO:0000256" key="5">
    <source>
        <dbReference type="ARBA" id="ARBA00022970"/>
    </source>
</evidence>
<protein>
    <submittedName>
        <fullName evidence="11">Branched-chain amino acid transport system permease protein</fullName>
    </submittedName>
</protein>
<feature type="region of interest" description="Disordered" evidence="9">
    <location>
        <begin position="288"/>
        <end position="320"/>
    </location>
</feature>
<reference evidence="11 12" key="1">
    <citation type="submission" date="2020-07" db="EMBL/GenBank/DDBJ databases">
        <title>Sequencing the genomes of 1000 actinobacteria strains.</title>
        <authorList>
            <person name="Klenk H.-P."/>
        </authorList>
    </citation>
    <scope>NUCLEOTIDE SEQUENCE [LARGE SCALE GENOMIC DNA]</scope>
    <source>
        <strain evidence="11 12">DSM 18965</strain>
    </source>
</reference>
<dbReference type="EMBL" id="JACCBE010000001">
    <property type="protein sequence ID" value="NYD57185.1"/>
    <property type="molecule type" value="Genomic_DNA"/>
</dbReference>
<feature type="transmembrane region" description="Helical" evidence="10">
    <location>
        <begin position="95"/>
        <end position="121"/>
    </location>
</feature>
<feature type="transmembrane region" description="Helical" evidence="10">
    <location>
        <begin position="224"/>
        <end position="248"/>
    </location>
</feature>